<reference evidence="1 2" key="1">
    <citation type="submission" date="2019-10" db="EMBL/GenBank/DDBJ databases">
        <authorList>
            <person name="Palmer J.M."/>
        </authorList>
    </citation>
    <scope>NUCLEOTIDE SEQUENCE [LARGE SCALE GENOMIC DNA]</scope>
    <source>
        <strain evidence="1 2">TWF506</strain>
    </source>
</reference>
<name>A0AAN8S2C6_9PEZI</name>
<gene>
    <name evidence="1" type="ORF">TWF506_002086</name>
</gene>
<evidence type="ECO:0000313" key="2">
    <source>
        <dbReference type="Proteomes" id="UP001307849"/>
    </source>
</evidence>
<comment type="caution">
    <text evidence="1">The sequence shown here is derived from an EMBL/GenBank/DDBJ whole genome shotgun (WGS) entry which is preliminary data.</text>
</comment>
<organism evidence="1 2">
    <name type="scientific">Arthrobotrys conoides</name>
    <dbReference type="NCBI Taxonomy" id="74498"/>
    <lineage>
        <taxon>Eukaryota</taxon>
        <taxon>Fungi</taxon>
        <taxon>Dikarya</taxon>
        <taxon>Ascomycota</taxon>
        <taxon>Pezizomycotina</taxon>
        <taxon>Orbiliomycetes</taxon>
        <taxon>Orbiliales</taxon>
        <taxon>Orbiliaceae</taxon>
        <taxon>Arthrobotrys</taxon>
    </lineage>
</organism>
<evidence type="ECO:0000313" key="1">
    <source>
        <dbReference type="EMBL" id="KAK6521883.1"/>
    </source>
</evidence>
<protein>
    <submittedName>
        <fullName evidence="1">Uncharacterized protein</fullName>
    </submittedName>
</protein>
<keyword evidence="2" id="KW-1185">Reference proteome</keyword>
<accession>A0AAN8S2C6</accession>
<proteinExistence type="predicted"/>
<sequence length="292" mass="32996">MSSTIHHTPGVEDDDNSSCSSLEDSIFSVSDVETEITCEMREIHFRIQYPQILPFTQPRLLEFDSLFRVPFFDDEVAAVAEAPIGPFFQHALGISGWMIITYKNPHTDLWEQNAVLHPNTGYSSYPEAPGQLAEEVTRWSPLYVDVGLQLRIPKFYELLQLSDSPWAVWFREYPWEECLREIKLEISPILEEAKAIASVVSSCVWMTVGIRLLRLADVEMGRWYRFGCMELGEFTAQRYLIGLLLLSSIAGKLGKIATLGSITCLFVGISAGRYFGLLKLWETAGGVDLAWA</sequence>
<dbReference type="Proteomes" id="UP001307849">
    <property type="component" value="Unassembled WGS sequence"/>
</dbReference>
<dbReference type="AlphaFoldDB" id="A0AAN8S2C6"/>
<dbReference type="EMBL" id="JAVHJM010000001">
    <property type="protein sequence ID" value="KAK6521883.1"/>
    <property type="molecule type" value="Genomic_DNA"/>
</dbReference>